<feature type="domain" description="Rhodanese" evidence="6">
    <location>
        <begin position="44"/>
        <end position="164"/>
    </location>
</feature>
<dbReference type="InterPro" id="IPR001763">
    <property type="entry name" value="Rhodanese-like_dom"/>
</dbReference>
<dbReference type="InterPro" id="IPR036873">
    <property type="entry name" value="Rhodanese-like_dom_sf"/>
</dbReference>
<dbReference type="SUPFAM" id="SSF52821">
    <property type="entry name" value="Rhodanese/Cell cycle control phosphatase"/>
    <property type="match status" value="2"/>
</dbReference>
<evidence type="ECO:0000256" key="3">
    <source>
        <dbReference type="ARBA" id="ARBA00022737"/>
    </source>
</evidence>
<keyword evidence="4" id="KW-0496">Mitochondrion</keyword>
<dbReference type="EMBL" id="CACVKT020001887">
    <property type="protein sequence ID" value="CAC5373293.1"/>
    <property type="molecule type" value="Genomic_DNA"/>
</dbReference>
<accession>A0A6J8ASI8</accession>
<dbReference type="FunFam" id="3.40.250.10:FF:000008">
    <property type="entry name" value="Sulfurtransferase"/>
    <property type="match status" value="1"/>
</dbReference>
<evidence type="ECO:0000256" key="4">
    <source>
        <dbReference type="ARBA" id="ARBA00023128"/>
    </source>
</evidence>
<dbReference type="SMART" id="SM00450">
    <property type="entry name" value="RHOD"/>
    <property type="match status" value="2"/>
</dbReference>
<dbReference type="OrthoDB" id="270167at2759"/>
<evidence type="ECO:0000256" key="2">
    <source>
        <dbReference type="ARBA" id="ARBA00022679"/>
    </source>
</evidence>
<evidence type="ECO:0000256" key="1">
    <source>
        <dbReference type="ARBA" id="ARBA00004173"/>
    </source>
</evidence>
<dbReference type="AlphaFoldDB" id="A0A6J8ASI8"/>
<dbReference type="FunFam" id="3.40.250.10:FF:000001">
    <property type="entry name" value="Sulfurtransferase"/>
    <property type="match status" value="1"/>
</dbReference>
<gene>
    <name evidence="7" type="ORF">MCOR_11114</name>
</gene>
<dbReference type="InterPro" id="IPR001307">
    <property type="entry name" value="Thiosulphate_STrfase_CS"/>
</dbReference>
<protein>
    <recommendedName>
        <fullName evidence="5">Sulfurtransferase</fullName>
    </recommendedName>
</protein>
<evidence type="ECO:0000313" key="8">
    <source>
        <dbReference type="Proteomes" id="UP000507470"/>
    </source>
</evidence>
<dbReference type="PROSITE" id="PS50206">
    <property type="entry name" value="RHODANESE_3"/>
    <property type="match status" value="2"/>
</dbReference>
<dbReference type="CDD" id="cd01449">
    <property type="entry name" value="TST_Repeat_2"/>
    <property type="match status" value="1"/>
</dbReference>
<dbReference type="Proteomes" id="UP000507470">
    <property type="component" value="Unassembled WGS sequence"/>
</dbReference>
<keyword evidence="3" id="KW-0677">Repeat</keyword>
<sequence>MYTKTKREVIHQCSCHSERMLTKASALITTKWLHNVLKSGVPKDFKDIRILDSTFHLPSSKRNARLEYEEKHIPGASFFDIDECCDDSSPYGHMLPDMKHFERYAGNLGIDVSTHVIVYDNSVNYGFFSAPRVWWMFRVFGHDMVSVLDGGFTKWCSEGLPTTSEVVHVPKTIFNGLYHPHLVKSYEDIAKNLKDNSFQLMDARGEGRFMGIKPEPREGIEPGHIPGSKNLCYQNIVDKERGVILDVKELKKLFNETGVDLSKPLVSTCGSGVSACCTTFAAYVCGKEDVSVYDGSWTEWYQRSTPDMRFCPSDKKQST</sequence>
<dbReference type="GO" id="GO:0004792">
    <property type="term" value="F:thiosulfate-cyanide sulfurtransferase activity"/>
    <property type="evidence" value="ECO:0007669"/>
    <property type="project" value="InterPro"/>
</dbReference>
<dbReference type="CDD" id="cd01448">
    <property type="entry name" value="TST_Repeat_1"/>
    <property type="match status" value="1"/>
</dbReference>
<keyword evidence="2 5" id="KW-0808">Transferase</keyword>
<evidence type="ECO:0000313" key="7">
    <source>
        <dbReference type="EMBL" id="CAC5373293.1"/>
    </source>
</evidence>
<dbReference type="Pfam" id="PF00581">
    <property type="entry name" value="Rhodanese"/>
    <property type="match status" value="2"/>
</dbReference>
<dbReference type="InterPro" id="IPR045078">
    <property type="entry name" value="TST/MPST-like"/>
</dbReference>
<dbReference type="Gene3D" id="3.40.250.10">
    <property type="entry name" value="Rhodanese-like domain"/>
    <property type="match status" value="2"/>
</dbReference>
<dbReference type="GO" id="GO:0005739">
    <property type="term" value="C:mitochondrion"/>
    <property type="evidence" value="ECO:0007669"/>
    <property type="project" value="UniProtKB-SubCell"/>
</dbReference>
<evidence type="ECO:0000256" key="5">
    <source>
        <dbReference type="RuleBase" id="RU000507"/>
    </source>
</evidence>
<dbReference type="PANTHER" id="PTHR11364">
    <property type="entry name" value="THIOSULFATE SULFERTANSFERASE"/>
    <property type="match status" value="1"/>
</dbReference>
<keyword evidence="8" id="KW-1185">Reference proteome</keyword>
<dbReference type="PANTHER" id="PTHR11364:SF27">
    <property type="entry name" value="SULFURTRANSFERASE"/>
    <property type="match status" value="1"/>
</dbReference>
<organism evidence="7 8">
    <name type="scientific">Mytilus coruscus</name>
    <name type="common">Sea mussel</name>
    <dbReference type="NCBI Taxonomy" id="42192"/>
    <lineage>
        <taxon>Eukaryota</taxon>
        <taxon>Metazoa</taxon>
        <taxon>Spiralia</taxon>
        <taxon>Lophotrochozoa</taxon>
        <taxon>Mollusca</taxon>
        <taxon>Bivalvia</taxon>
        <taxon>Autobranchia</taxon>
        <taxon>Pteriomorphia</taxon>
        <taxon>Mytilida</taxon>
        <taxon>Mytiloidea</taxon>
        <taxon>Mytilidae</taxon>
        <taxon>Mytilinae</taxon>
        <taxon>Mytilus</taxon>
    </lineage>
</organism>
<reference evidence="7 8" key="1">
    <citation type="submission" date="2020-06" db="EMBL/GenBank/DDBJ databases">
        <authorList>
            <person name="Li R."/>
            <person name="Bekaert M."/>
        </authorList>
    </citation>
    <scope>NUCLEOTIDE SEQUENCE [LARGE SCALE GENOMIC DNA]</scope>
    <source>
        <strain evidence="8">wild</strain>
    </source>
</reference>
<proteinExistence type="predicted"/>
<dbReference type="PROSITE" id="PS00683">
    <property type="entry name" value="RHODANESE_2"/>
    <property type="match status" value="1"/>
</dbReference>
<evidence type="ECO:0000259" key="6">
    <source>
        <dbReference type="PROSITE" id="PS50206"/>
    </source>
</evidence>
<name>A0A6J8ASI8_MYTCO</name>
<feature type="domain" description="Rhodanese" evidence="6">
    <location>
        <begin position="194"/>
        <end position="309"/>
    </location>
</feature>
<comment type="subcellular location">
    <subcellularLocation>
        <location evidence="1">Mitochondrion</location>
    </subcellularLocation>
</comment>
<dbReference type="PROSITE" id="PS00380">
    <property type="entry name" value="RHODANESE_1"/>
    <property type="match status" value="1"/>
</dbReference>